<protein>
    <submittedName>
        <fullName evidence="1">Uncharacterized protein</fullName>
    </submittedName>
</protein>
<gene>
    <name evidence="1" type="ORF">NPIL_336271</name>
</gene>
<evidence type="ECO:0000313" key="1">
    <source>
        <dbReference type="EMBL" id="GFT31796.1"/>
    </source>
</evidence>
<reference evidence="1" key="1">
    <citation type="submission" date="2020-08" db="EMBL/GenBank/DDBJ databases">
        <title>Multicomponent nature underlies the extraordinary mechanical properties of spider dragline silk.</title>
        <authorList>
            <person name="Kono N."/>
            <person name="Nakamura H."/>
            <person name="Mori M."/>
            <person name="Yoshida Y."/>
            <person name="Ohtoshi R."/>
            <person name="Malay A.D."/>
            <person name="Moran D.A.P."/>
            <person name="Tomita M."/>
            <person name="Numata K."/>
            <person name="Arakawa K."/>
        </authorList>
    </citation>
    <scope>NUCLEOTIDE SEQUENCE</scope>
</reference>
<dbReference type="Proteomes" id="UP000887013">
    <property type="component" value="Unassembled WGS sequence"/>
</dbReference>
<comment type="caution">
    <text evidence="1">The sequence shown here is derived from an EMBL/GenBank/DDBJ whole genome shotgun (WGS) entry which is preliminary data.</text>
</comment>
<dbReference type="AlphaFoldDB" id="A0A8X6TP10"/>
<accession>A0A8X6TP10</accession>
<keyword evidence="2" id="KW-1185">Reference proteome</keyword>
<dbReference type="EMBL" id="BMAW01107989">
    <property type="protein sequence ID" value="GFT31796.1"/>
    <property type="molecule type" value="Genomic_DNA"/>
</dbReference>
<organism evidence="1 2">
    <name type="scientific">Nephila pilipes</name>
    <name type="common">Giant wood spider</name>
    <name type="synonym">Nephila maculata</name>
    <dbReference type="NCBI Taxonomy" id="299642"/>
    <lineage>
        <taxon>Eukaryota</taxon>
        <taxon>Metazoa</taxon>
        <taxon>Ecdysozoa</taxon>
        <taxon>Arthropoda</taxon>
        <taxon>Chelicerata</taxon>
        <taxon>Arachnida</taxon>
        <taxon>Araneae</taxon>
        <taxon>Araneomorphae</taxon>
        <taxon>Entelegynae</taxon>
        <taxon>Araneoidea</taxon>
        <taxon>Nephilidae</taxon>
        <taxon>Nephila</taxon>
    </lineage>
</organism>
<evidence type="ECO:0000313" key="2">
    <source>
        <dbReference type="Proteomes" id="UP000887013"/>
    </source>
</evidence>
<name>A0A8X6TP10_NEPPI</name>
<proteinExistence type="predicted"/>
<sequence>MLWLQRLPLSATLQKNVSFTSDSASEFASIAFEIAEVSGLHPSIDSGVIDRCVTPDRYPCFSDSQAAILAIANCSHGPSSVFVMQSRSLMGKMV</sequence>